<dbReference type="RefSeq" id="WP_146394392.1">
    <property type="nucleotide sequence ID" value="NZ_SJPJ01000001.1"/>
</dbReference>
<evidence type="ECO:0000256" key="1">
    <source>
        <dbReference type="SAM" id="Phobius"/>
    </source>
</evidence>
<organism evidence="2 3">
    <name type="scientific">Novipirellula herctigrandis</name>
    <dbReference type="NCBI Taxonomy" id="2527986"/>
    <lineage>
        <taxon>Bacteria</taxon>
        <taxon>Pseudomonadati</taxon>
        <taxon>Planctomycetota</taxon>
        <taxon>Planctomycetia</taxon>
        <taxon>Pirellulales</taxon>
        <taxon>Pirellulaceae</taxon>
        <taxon>Novipirellula</taxon>
    </lineage>
</organism>
<reference evidence="2 3" key="1">
    <citation type="submission" date="2019-02" db="EMBL/GenBank/DDBJ databases">
        <title>Deep-cultivation of Planctomycetes and their phenomic and genomic characterization uncovers novel biology.</title>
        <authorList>
            <person name="Wiegand S."/>
            <person name="Jogler M."/>
            <person name="Boedeker C."/>
            <person name="Pinto D."/>
            <person name="Vollmers J."/>
            <person name="Rivas-Marin E."/>
            <person name="Kohn T."/>
            <person name="Peeters S.H."/>
            <person name="Heuer A."/>
            <person name="Rast P."/>
            <person name="Oberbeckmann S."/>
            <person name="Bunk B."/>
            <person name="Jeske O."/>
            <person name="Meyerdierks A."/>
            <person name="Storesund J.E."/>
            <person name="Kallscheuer N."/>
            <person name="Luecker S."/>
            <person name="Lage O.M."/>
            <person name="Pohl T."/>
            <person name="Merkel B.J."/>
            <person name="Hornburger P."/>
            <person name="Mueller R.-W."/>
            <person name="Bruemmer F."/>
            <person name="Labrenz M."/>
            <person name="Spormann A.M."/>
            <person name="Op Den Camp H."/>
            <person name="Overmann J."/>
            <person name="Amann R."/>
            <person name="Jetten M.S.M."/>
            <person name="Mascher T."/>
            <person name="Medema M.H."/>
            <person name="Devos D.P."/>
            <person name="Kaster A.-K."/>
            <person name="Ovreas L."/>
            <person name="Rohde M."/>
            <person name="Galperin M.Y."/>
            <person name="Jogler C."/>
        </authorList>
    </citation>
    <scope>NUCLEOTIDE SEQUENCE [LARGE SCALE GENOMIC DNA]</scope>
    <source>
        <strain evidence="2 3">CA13</strain>
    </source>
</reference>
<comment type="caution">
    <text evidence="2">The sequence shown here is derived from an EMBL/GenBank/DDBJ whole genome shotgun (WGS) entry which is preliminary data.</text>
</comment>
<dbReference type="Proteomes" id="UP000315010">
    <property type="component" value="Unassembled WGS sequence"/>
</dbReference>
<keyword evidence="3" id="KW-1185">Reference proteome</keyword>
<proteinExistence type="predicted"/>
<gene>
    <name evidence="2" type="ORF">CA13_05110</name>
</gene>
<dbReference type="AlphaFoldDB" id="A0A5C5YVQ9"/>
<keyword evidence="1" id="KW-0812">Transmembrane</keyword>
<dbReference type="EMBL" id="SJPJ01000001">
    <property type="protein sequence ID" value="TWT79114.1"/>
    <property type="molecule type" value="Genomic_DNA"/>
</dbReference>
<protein>
    <submittedName>
        <fullName evidence="2">Uncharacterized protein</fullName>
    </submittedName>
</protein>
<feature type="transmembrane region" description="Helical" evidence="1">
    <location>
        <begin position="86"/>
        <end position="109"/>
    </location>
</feature>
<name>A0A5C5YVQ9_9BACT</name>
<accession>A0A5C5YVQ9</accession>
<keyword evidence="1" id="KW-1133">Transmembrane helix</keyword>
<feature type="transmembrane region" description="Helical" evidence="1">
    <location>
        <begin position="54"/>
        <end position="74"/>
    </location>
</feature>
<evidence type="ECO:0000313" key="2">
    <source>
        <dbReference type="EMBL" id="TWT79114.1"/>
    </source>
</evidence>
<keyword evidence="1" id="KW-0472">Membrane</keyword>
<sequence>MAAKTWEADFRYPAIQSSLELFPNAIPDDIFTIPKSFCLPIAARPVVGFTPGKAMLVFLVVGFALLGLAVWLTSLVEKEGPFMESVLPMVVGSLCGILGVGCFFAPSLFDKQLVSMFLGDRGSELRRYASATGVRSAELSDGDLTKQAISIDGDDFVLIYMDQENRRLLIEGISARYQIRSEDVVSVEPFVFTNYIGAQICCRIDEQTDLLFAVARVSLLFEITRQLPFLKFLRKRIQNKLLEEIAETLGFAIVEG</sequence>
<evidence type="ECO:0000313" key="3">
    <source>
        <dbReference type="Proteomes" id="UP000315010"/>
    </source>
</evidence>